<reference evidence="1" key="1">
    <citation type="submission" date="2020-08" db="EMBL/GenBank/DDBJ databases">
        <title>Multicomponent nature underlies the extraordinary mechanical properties of spider dragline silk.</title>
        <authorList>
            <person name="Kono N."/>
            <person name="Nakamura H."/>
            <person name="Mori M."/>
            <person name="Yoshida Y."/>
            <person name="Ohtoshi R."/>
            <person name="Malay A.D."/>
            <person name="Moran D.A.P."/>
            <person name="Tomita M."/>
            <person name="Numata K."/>
            <person name="Arakawa K."/>
        </authorList>
    </citation>
    <scope>NUCLEOTIDE SEQUENCE</scope>
</reference>
<comment type="caution">
    <text evidence="1">The sequence shown here is derived from an EMBL/GenBank/DDBJ whole genome shotgun (WGS) entry which is preliminary data.</text>
</comment>
<dbReference type="EMBL" id="BMAU01021195">
    <property type="protein sequence ID" value="GFX96965.1"/>
    <property type="molecule type" value="Genomic_DNA"/>
</dbReference>
<name>A0A8X6RM09_TRICX</name>
<organism evidence="1 2">
    <name type="scientific">Trichonephila clavipes</name>
    <name type="common">Golden silk orbweaver</name>
    <name type="synonym">Nephila clavipes</name>
    <dbReference type="NCBI Taxonomy" id="2585209"/>
    <lineage>
        <taxon>Eukaryota</taxon>
        <taxon>Metazoa</taxon>
        <taxon>Ecdysozoa</taxon>
        <taxon>Arthropoda</taxon>
        <taxon>Chelicerata</taxon>
        <taxon>Arachnida</taxon>
        <taxon>Araneae</taxon>
        <taxon>Araneomorphae</taxon>
        <taxon>Entelegynae</taxon>
        <taxon>Araneoidea</taxon>
        <taxon>Nephilidae</taxon>
        <taxon>Trichonephila</taxon>
    </lineage>
</organism>
<dbReference type="AlphaFoldDB" id="A0A8X6RM09"/>
<dbReference type="Proteomes" id="UP000887159">
    <property type="component" value="Unassembled WGS sequence"/>
</dbReference>
<dbReference type="Gene3D" id="3.15.10.50">
    <property type="match status" value="1"/>
</dbReference>
<dbReference type="Pfam" id="PF16984">
    <property type="entry name" value="Grp7_allergen"/>
    <property type="match status" value="1"/>
</dbReference>
<gene>
    <name evidence="1" type="primary">NCL1_08620</name>
    <name evidence="1" type="ORF">TNCV_1996971</name>
</gene>
<accession>A0A8X6RM09</accession>
<proteinExistence type="predicted"/>
<keyword evidence="2" id="KW-1185">Reference proteome</keyword>
<dbReference type="InterPro" id="IPR038602">
    <property type="entry name" value="Mite_allergen_7_sf"/>
</dbReference>
<protein>
    <submittedName>
        <fullName evidence="1">Uncharacterized protein</fullName>
    </submittedName>
</protein>
<dbReference type="InterPro" id="IPR020234">
    <property type="entry name" value="Mite_allergen_group-7"/>
</dbReference>
<evidence type="ECO:0000313" key="1">
    <source>
        <dbReference type="EMBL" id="GFX96965.1"/>
    </source>
</evidence>
<evidence type="ECO:0000313" key="2">
    <source>
        <dbReference type="Proteomes" id="UP000887159"/>
    </source>
</evidence>
<sequence length="330" mass="38112">MAKRSVYMVLQLKGNEKMIQMSDVEGNDFEVIENLLDLSPGECLEKQTLKDSKHLLFFLDDIIQNKDNPTDFINDVKALNISGLSIVLFKQGRMVINADLDIIYLKFQYATGFKLFKYRPTISSSFILSSAGVLAEFKVHPQTSKIELIHTFTIDKFQEMQLKVKGIWPFNRLASFAFNFAAVHFKTSMKSWLEAQLRRHINRLLLSLQMPCEHTDETLISSEEFHKSNEEIYMNDDEVGLNTEEVLVNTDETLMKPDEIHVNTNELRVNNEILVKPKEKEVHVSSQIHVNTNDTRTNAKETRVEIHTIRVNREIFAQEREDVASTSKTN</sequence>